<evidence type="ECO:0000256" key="4">
    <source>
        <dbReference type="ARBA" id="ARBA00022475"/>
    </source>
</evidence>
<evidence type="ECO:0000256" key="1">
    <source>
        <dbReference type="ARBA" id="ARBA00004236"/>
    </source>
</evidence>
<keyword evidence="7" id="KW-0067">ATP-binding</keyword>
<dbReference type="GO" id="GO:0042626">
    <property type="term" value="F:ATPase-coupled transmembrane transporter activity"/>
    <property type="evidence" value="ECO:0007669"/>
    <property type="project" value="TreeGrafter"/>
</dbReference>
<evidence type="ECO:0000256" key="7">
    <source>
        <dbReference type="ARBA" id="ARBA00022840"/>
    </source>
</evidence>
<dbReference type="FunFam" id="3.40.50.300:FF:000224">
    <property type="entry name" value="Energy-coupling factor transporter ATP-binding protein EcfA"/>
    <property type="match status" value="1"/>
</dbReference>
<dbReference type="CDD" id="cd03225">
    <property type="entry name" value="ABC_cobalt_CbiO_domain1"/>
    <property type="match status" value="1"/>
</dbReference>
<dbReference type="InterPro" id="IPR003593">
    <property type="entry name" value="AAA+_ATPase"/>
</dbReference>
<evidence type="ECO:0000256" key="2">
    <source>
        <dbReference type="ARBA" id="ARBA00005417"/>
    </source>
</evidence>
<keyword evidence="9" id="KW-0472">Membrane</keyword>
<dbReference type="Gene3D" id="3.40.50.1400">
    <property type="match status" value="2"/>
</dbReference>
<dbReference type="GO" id="GO:0043190">
    <property type="term" value="C:ATP-binding cassette (ABC) transporter complex"/>
    <property type="evidence" value="ECO:0007669"/>
    <property type="project" value="TreeGrafter"/>
</dbReference>
<dbReference type="EMBL" id="CADCSZ010000222">
    <property type="protein sequence ID" value="CAA9277704.1"/>
    <property type="molecule type" value="Genomic_DNA"/>
</dbReference>
<dbReference type="SUPFAM" id="SSF52540">
    <property type="entry name" value="P-loop containing nucleoside triphosphate hydrolases"/>
    <property type="match status" value="1"/>
</dbReference>
<name>A0A6J4JEL7_9ACTN</name>
<evidence type="ECO:0000256" key="5">
    <source>
        <dbReference type="ARBA" id="ARBA00022723"/>
    </source>
</evidence>
<keyword evidence="10" id="KW-0456">Lyase</keyword>
<dbReference type="GO" id="GO:0046872">
    <property type="term" value="F:metal ion binding"/>
    <property type="evidence" value="ECO:0007669"/>
    <property type="project" value="UniProtKB-KW"/>
</dbReference>
<dbReference type="InterPro" id="IPR050095">
    <property type="entry name" value="ECF_ABC_transporter_ATP-bd"/>
</dbReference>
<dbReference type="PANTHER" id="PTHR43553">
    <property type="entry name" value="HEAVY METAL TRANSPORTER"/>
    <property type="match status" value="1"/>
</dbReference>
<evidence type="ECO:0000256" key="11">
    <source>
        <dbReference type="SAM" id="MobiDB-lite"/>
    </source>
</evidence>
<keyword evidence="6" id="KW-0547">Nucleotide-binding</keyword>
<keyword evidence="3" id="KW-0813">Transport</keyword>
<comment type="similarity">
    <text evidence="2">Belongs to the ABC transporter superfamily.</text>
</comment>
<dbReference type="GO" id="GO:0016829">
    <property type="term" value="F:lyase activity"/>
    <property type="evidence" value="ECO:0007669"/>
    <property type="project" value="UniProtKB-KW"/>
</dbReference>
<dbReference type="GO" id="GO:0005524">
    <property type="term" value="F:ATP binding"/>
    <property type="evidence" value="ECO:0007669"/>
    <property type="project" value="UniProtKB-KW"/>
</dbReference>
<keyword evidence="8" id="KW-1278">Translocase</keyword>
<protein>
    <submittedName>
        <fullName evidence="13">ATPase component NikO of energizing module of nickel ECF transporter</fullName>
    </submittedName>
</protein>
<feature type="domain" description="ABC transporter" evidence="12">
    <location>
        <begin position="340"/>
        <end position="570"/>
    </location>
</feature>
<evidence type="ECO:0000256" key="10">
    <source>
        <dbReference type="ARBA" id="ARBA00023239"/>
    </source>
</evidence>
<evidence type="ECO:0000259" key="12">
    <source>
        <dbReference type="PROSITE" id="PS50893"/>
    </source>
</evidence>
<organism evidence="13">
    <name type="scientific">uncultured Acidimicrobiales bacterium</name>
    <dbReference type="NCBI Taxonomy" id="310071"/>
    <lineage>
        <taxon>Bacteria</taxon>
        <taxon>Bacillati</taxon>
        <taxon>Actinomycetota</taxon>
        <taxon>Acidimicrobiia</taxon>
        <taxon>Acidimicrobiales</taxon>
        <taxon>environmental samples</taxon>
    </lineage>
</organism>
<evidence type="ECO:0000256" key="9">
    <source>
        <dbReference type="ARBA" id="ARBA00023136"/>
    </source>
</evidence>
<dbReference type="PROSITE" id="PS50893">
    <property type="entry name" value="ABC_TRANSPORTER_2"/>
    <property type="match status" value="1"/>
</dbReference>
<dbReference type="AlphaFoldDB" id="A0A6J4JEL7"/>
<dbReference type="SUPFAM" id="SSF53800">
    <property type="entry name" value="Chelatase"/>
    <property type="match status" value="1"/>
</dbReference>
<evidence type="ECO:0000256" key="8">
    <source>
        <dbReference type="ARBA" id="ARBA00022967"/>
    </source>
</evidence>
<dbReference type="Pfam" id="PF01903">
    <property type="entry name" value="CbiX"/>
    <property type="match status" value="2"/>
</dbReference>
<evidence type="ECO:0000256" key="6">
    <source>
        <dbReference type="ARBA" id="ARBA00022741"/>
    </source>
</evidence>
<reference evidence="13" key="1">
    <citation type="submission" date="2020-02" db="EMBL/GenBank/DDBJ databases">
        <authorList>
            <person name="Meier V. D."/>
        </authorList>
    </citation>
    <scope>NUCLEOTIDE SEQUENCE</scope>
    <source>
        <strain evidence="13">AVDCRST_MAG76</strain>
    </source>
</reference>
<dbReference type="PANTHER" id="PTHR43553:SF24">
    <property type="entry name" value="ENERGY-COUPLING FACTOR TRANSPORTER ATP-BINDING PROTEIN ECFA1"/>
    <property type="match status" value="1"/>
</dbReference>
<proteinExistence type="inferred from homology"/>
<accession>A0A6J4JEL7</accession>
<dbReference type="CDD" id="cd03416">
    <property type="entry name" value="CbiX_SirB_N"/>
    <property type="match status" value="1"/>
</dbReference>
<comment type="subcellular location">
    <subcellularLocation>
        <location evidence="1">Cell membrane</location>
    </subcellularLocation>
</comment>
<evidence type="ECO:0000256" key="3">
    <source>
        <dbReference type="ARBA" id="ARBA00022448"/>
    </source>
</evidence>
<dbReference type="InterPro" id="IPR015856">
    <property type="entry name" value="ABC_transpr_CbiO/EcfA_su"/>
</dbReference>
<evidence type="ECO:0000313" key="13">
    <source>
        <dbReference type="EMBL" id="CAA9277704.1"/>
    </source>
</evidence>
<dbReference type="CDD" id="cd03414">
    <property type="entry name" value="CbiX_SirB_C"/>
    <property type="match status" value="1"/>
</dbReference>
<dbReference type="Gene3D" id="3.40.50.300">
    <property type="entry name" value="P-loop containing nucleotide triphosphate hydrolases"/>
    <property type="match status" value="1"/>
</dbReference>
<dbReference type="Pfam" id="PF00005">
    <property type="entry name" value="ABC_tran"/>
    <property type="match status" value="1"/>
</dbReference>
<keyword evidence="4" id="KW-1003">Cell membrane</keyword>
<dbReference type="SMART" id="SM00382">
    <property type="entry name" value="AAA"/>
    <property type="match status" value="1"/>
</dbReference>
<sequence length="580" mass="60412">MTAPALLVVGHGSRDPRAGAELDRLVANVRALTPGTAVGVGSLELAEPHVDAAVDDLVGAGASDIVAVPVVLFGAGHLKDDGPAVLGRARRRHPGVRFRLARDLGIHPAVLAVAEDRARAALGAGPATGGGCRAAGADAAPAAVVLVGRGSTDPDACADLVKLARLLEDGRDLGPVQAAFAAMSQPDVEAALDRCRRLGSRRVAVVPLLLFSGVLVDRVGERARQWAADDDGVEVSVADHLGPDPRLAELVVERFREASSGDVRMNCDLCVYRVRLPGFEDKLGTPLSLAPLERSPRGWRARRAANQSAEQAAAQRERPRRGLGRRSGIPEAPDRSGPAVQVAALSHSFPDGTRALTGVSLVVERGQRVAILGPNGSGKTTLALHLIGALDRQAGGVTVTGLEVGRTTLAEVRRRVGFVFQDPDDQLLLPTVADDVALGPTNLGLPADEVTARVTTALDVVGLADLADRAPQHLSLGERRRAALAGVLAVHPELLVLDEPSANLDPRSRRDLVEIVAGLDVTAIVVTHDLSLALELCPRSVVLDRGVVAADGPTRLLLSNPGLMAAHGLDLPYGMVVPPL</sequence>
<dbReference type="InterPro" id="IPR003439">
    <property type="entry name" value="ABC_transporter-like_ATP-bd"/>
</dbReference>
<feature type="compositionally biased region" description="Low complexity" evidence="11">
    <location>
        <begin position="304"/>
        <end position="314"/>
    </location>
</feature>
<feature type="region of interest" description="Disordered" evidence="11">
    <location>
        <begin position="298"/>
        <end position="339"/>
    </location>
</feature>
<gene>
    <name evidence="13" type="ORF">AVDCRST_MAG76-3801</name>
</gene>
<dbReference type="InterPro" id="IPR002762">
    <property type="entry name" value="CbiX-like"/>
</dbReference>
<keyword evidence="5" id="KW-0479">Metal-binding</keyword>
<dbReference type="InterPro" id="IPR027417">
    <property type="entry name" value="P-loop_NTPase"/>
</dbReference>
<dbReference type="GO" id="GO:0016887">
    <property type="term" value="F:ATP hydrolysis activity"/>
    <property type="evidence" value="ECO:0007669"/>
    <property type="project" value="InterPro"/>
</dbReference>
<dbReference type="InterPro" id="IPR017871">
    <property type="entry name" value="ABC_transporter-like_CS"/>
</dbReference>
<dbReference type="PROSITE" id="PS00211">
    <property type="entry name" value="ABC_TRANSPORTER_1"/>
    <property type="match status" value="1"/>
</dbReference>